<dbReference type="AlphaFoldDB" id="A0A016RSB0"/>
<accession>A0A016RSB0</accession>
<comment type="caution">
    <text evidence="2">The sequence shown here is derived from an EMBL/GenBank/DDBJ whole genome shotgun (WGS) entry which is preliminary data.</text>
</comment>
<feature type="chain" id="PRO_5001485774" evidence="1">
    <location>
        <begin position="20"/>
        <end position="210"/>
    </location>
</feature>
<keyword evidence="3" id="KW-1185">Reference proteome</keyword>
<evidence type="ECO:0000313" key="3">
    <source>
        <dbReference type="Proteomes" id="UP000024635"/>
    </source>
</evidence>
<evidence type="ECO:0000313" key="2">
    <source>
        <dbReference type="EMBL" id="EYB81280.1"/>
    </source>
</evidence>
<dbReference type="EMBL" id="JARK01001723">
    <property type="protein sequence ID" value="EYB81280.1"/>
    <property type="molecule type" value="Genomic_DNA"/>
</dbReference>
<sequence>MRGCIFIISFFLGLCGYQTSPPSPWPPWPIMWNLSRNEYEDDANIQRVVYIHFNSTSDFLVHCRNPLVRYGYVDAQQIESKYQRKLCYNNDYSMICRRNKSLRTDSNWVTRALNDATNIRMVECLKPLFLNKMSHSLILRRYKRSMINGSETVFKENASMTLPPIPSAQTGFVKVDHCACLHCGAKPRNSVKSVKAKFPWVLPLSRIVVV</sequence>
<gene>
    <name evidence="2" type="primary">Acey_s0387.g453</name>
    <name evidence="2" type="ORF">Y032_0387g453</name>
</gene>
<name>A0A016RSB0_9BILA</name>
<keyword evidence="1" id="KW-0732">Signal</keyword>
<reference evidence="3" key="1">
    <citation type="journal article" date="2015" name="Nat. Genet.">
        <title>The genome and transcriptome of the zoonotic hookworm Ancylostoma ceylanicum identify infection-specific gene families.</title>
        <authorList>
            <person name="Schwarz E.M."/>
            <person name="Hu Y."/>
            <person name="Antoshechkin I."/>
            <person name="Miller M.M."/>
            <person name="Sternberg P.W."/>
            <person name="Aroian R.V."/>
        </authorList>
    </citation>
    <scope>NUCLEOTIDE SEQUENCE</scope>
    <source>
        <strain evidence="3">HY135</strain>
    </source>
</reference>
<evidence type="ECO:0000256" key="1">
    <source>
        <dbReference type="SAM" id="SignalP"/>
    </source>
</evidence>
<dbReference type="OrthoDB" id="10505183at2759"/>
<feature type="signal peptide" evidence="1">
    <location>
        <begin position="1"/>
        <end position="19"/>
    </location>
</feature>
<proteinExistence type="predicted"/>
<protein>
    <submittedName>
        <fullName evidence="2">Uncharacterized protein</fullName>
    </submittedName>
</protein>
<dbReference type="Proteomes" id="UP000024635">
    <property type="component" value="Unassembled WGS sequence"/>
</dbReference>
<organism evidence="2 3">
    <name type="scientific">Ancylostoma ceylanicum</name>
    <dbReference type="NCBI Taxonomy" id="53326"/>
    <lineage>
        <taxon>Eukaryota</taxon>
        <taxon>Metazoa</taxon>
        <taxon>Ecdysozoa</taxon>
        <taxon>Nematoda</taxon>
        <taxon>Chromadorea</taxon>
        <taxon>Rhabditida</taxon>
        <taxon>Rhabditina</taxon>
        <taxon>Rhabditomorpha</taxon>
        <taxon>Strongyloidea</taxon>
        <taxon>Ancylostomatidae</taxon>
        <taxon>Ancylostomatinae</taxon>
        <taxon>Ancylostoma</taxon>
    </lineage>
</organism>